<dbReference type="PANTHER" id="PTHR10218:SF302">
    <property type="entry name" value="GUANINE NUCLEOTIDE-BINDING PROTEIN ALPHA-5 SUBUNIT"/>
    <property type="match status" value="1"/>
</dbReference>
<keyword evidence="1" id="KW-0479">Metal-binding</keyword>
<dbReference type="GO" id="GO:0001664">
    <property type="term" value="F:G protein-coupled receptor binding"/>
    <property type="evidence" value="ECO:0007669"/>
    <property type="project" value="TreeGrafter"/>
</dbReference>
<dbReference type="InterPro" id="IPR027417">
    <property type="entry name" value="P-loop_NTPase"/>
</dbReference>
<dbReference type="PANTHER" id="PTHR10218">
    <property type="entry name" value="GTP-BINDING PROTEIN ALPHA SUBUNIT"/>
    <property type="match status" value="1"/>
</dbReference>
<dbReference type="AlphaFoldDB" id="A0A5M9JKG9"/>
<dbReference type="Pfam" id="PF00503">
    <property type="entry name" value="G-alpha"/>
    <property type="match status" value="1"/>
</dbReference>
<accession>A0A5M9JKG9</accession>
<gene>
    <name evidence="5" type="ORF">EYC84_007862</name>
</gene>
<sequence>MDTTTIMCHGKRIEVQDVGGRRSERKKWTHCQSGNGPSVVIFTVSMSDFHHPLSEDDRAFQLIEDLMVYGSMRKARHWAGSKHVLLFTKLDEFVKNMWTPVFQASFREHFPEFRGDYRNIEEIKYCFESRFRKVVQKEGQEIEIVVLFGDLVDTSATATTTKMVLDVIFKHVLGDGFGIAIG</sequence>
<name>A0A5M9JKG9_MONFR</name>
<keyword evidence="2" id="KW-0547">Nucleotide-binding</keyword>
<evidence type="ECO:0000256" key="1">
    <source>
        <dbReference type="ARBA" id="ARBA00022723"/>
    </source>
</evidence>
<dbReference type="GO" id="GO:0005737">
    <property type="term" value="C:cytoplasm"/>
    <property type="evidence" value="ECO:0007669"/>
    <property type="project" value="TreeGrafter"/>
</dbReference>
<protein>
    <submittedName>
        <fullName evidence="5">Uncharacterized protein</fullName>
    </submittedName>
</protein>
<dbReference type="PROSITE" id="PS51882">
    <property type="entry name" value="G_ALPHA"/>
    <property type="match status" value="1"/>
</dbReference>
<keyword evidence="3" id="KW-0342">GTP-binding</keyword>
<dbReference type="EMBL" id="VICG01000009">
    <property type="protein sequence ID" value="KAA8568883.1"/>
    <property type="molecule type" value="Genomic_DNA"/>
</dbReference>
<dbReference type="GO" id="GO:0046872">
    <property type="term" value="F:metal ion binding"/>
    <property type="evidence" value="ECO:0007669"/>
    <property type="project" value="UniProtKB-KW"/>
</dbReference>
<dbReference type="GO" id="GO:0031683">
    <property type="term" value="F:G-protein beta/gamma-subunit complex binding"/>
    <property type="evidence" value="ECO:0007669"/>
    <property type="project" value="InterPro"/>
</dbReference>
<evidence type="ECO:0000256" key="4">
    <source>
        <dbReference type="ARBA" id="ARBA00023224"/>
    </source>
</evidence>
<evidence type="ECO:0000256" key="3">
    <source>
        <dbReference type="ARBA" id="ARBA00023134"/>
    </source>
</evidence>
<dbReference type="GO" id="GO:0005525">
    <property type="term" value="F:GTP binding"/>
    <property type="evidence" value="ECO:0007669"/>
    <property type="project" value="UniProtKB-KW"/>
</dbReference>
<dbReference type="Proteomes" id="UP000322873">
    <property type="component" value="Unassembled WGS sequence"/>
</dbReference>
<proteinExistence type="predicted"/>
<dbReference type="FunFam" id="3.40.50.300:FF:000692">
    <property type="entry name" value="Guanine nucleotide-binding protein subunit alpha"/>
    <property type="match status" value="1"/>
</dbReference>
<dbReference type="GO" id="GO:0003924">
    <property type="term" value="F:GTPase activity"/>
    <property type="evidence" value="ECO:0007669"/>
    <property type="project" value="InterPro"/>
</dbReference>
<organism evidence="5 6">
    <name type="scientific">Monilinia fructicola</name>
    <name type="common">Brown rot fungus</name>
    <name type="synonym">Ciboria fructicola</name>
    <dbReference type="NCBI Taxonomy" id="38448"/>
    <lineage>
        <taxon>Eukaryota</taxon>
        <taxon>Fungi</taxon>
        <taxon>Dikarya</taxon>
        <taxon>Ascomycota</taxon>
        <taxon>Pezizomycotina</taxon>
        <taxon>Leotiomycetes</taxon>
        <taxon>Helotiales</taxon>
        <taxon>Sclerotiniaceae</taxon>
        <taxon>Monilinia</taxon>
    </lineage>
</organism>
<keyword evidence="4" id="KW-0807">Transducer</keyword>
<dbReference type="VEuPathDB" id="FungiDB:MFRU_017g00700"/>
<comment type="caution">
    <text evidence="5">The sequence shown here is derived from an EMBL/GenBank/DDBJ whole genome shotgun (WGS) entry which is preliminary data.</text>
</comment>
<evidence type="ECO:0000256" key="2">
    <source>
        <dbReference type="ARBA" id="ARBA00022741"/>
    </source>
</evidence>
<reference evidence="5 6" key="1">
    <citation type="submission" date="2019-06" db="EMBL/GenBank/DDBJ databases">
        <title>Genome Sequence of the Brown Rot Fungal Pathogen Monilinia fructicola.</title>
        <authorList>
            <person name="De Miccolis Angelini R.M."/>
            <person name="Landi L."/>
            <person name="Abate D."/>
            <person name="Pollastro S."/>
            <person name="Romanazzi G."/>
            <person name="Faretra F."/>
        </authorList>
    </citation>
    <scope>NUCLEOTIDE SEQUENCE [LARGE SCALE GENOMIC DNA]</scope>
    <source>
        <strain evidence="5 6">Mfrc123</strain>
    </source>
</reference>
<dbReference type="InterPro" id="IPR001019">
    <property type="entry name" value="Gprotein_alpha_su"/>
</dbReference>
<dbReference type="SUPFAM" id="SSF52540">
    <property type="entry name" value="P-loop containing nucleoside triphosphate hydrolases"/>
    <property type="match status" value="1"/>
</dbReference>
<evidence type="ECO:0000313" key="6">
    <source>
        <dbReference type="Proteomes" id="UP000322873"/>
    </source>
</evidence>
<keyword evidence="6" id="KW-1185">Reference proteome</keyword>
<dbReference type="Gene3D" id="3.40.50.300">
    <property type="entry name" value="P-loop containing nucleotide triphosphate hydrolases"/>
    <property type="match status" value="1"/>
</dbReference>
<dbReference type="GO" id="GO:0005834">
    <property type="term" value="C:heterotrimeric G-protein complex"/>
    <property type="evidence" value="ECO:0007669"/>
    <property type="project" value="TreeGrafter"/>
</dbReference>
<evidence type="ECO:0000313" key="5">
    <source>
        <dbReference type="EMBL" id="KAA8568883.1"/>
    </source>
</evidence>
<dbReference type="GO" id="GO:0007188">
    <property type="term" value="P:adenylate cyclase-modulating G protein-coupled receptor signaling pathway"/>
    <property type="evidence" value="ECO:0007669"/>
    <property type="project" value="TreeGrafter"/>
</dbReference>